<evidence type="ECO:0000313" key="2">
    <source>
        <dbReference type="Proteomes" id="UP001055104"/>
    </source>
</evidence>
<dbReference type="AlphaFoldDB" id="A0AA37KKR8"/>
<sequence length="328" mass="38124">MIIMAINVKLPQWLDTIIYDKYEAIFEPCPLDVVYNPDQEFEFVKVYLGTYFPRSFAEAVAITCKLVQNSNYKEQILKLEEINILDYCCGTGGEIIGMIVALQSILPNLKRINIDAIDANANAIQILYHLIEDLRSEKNIRLEIHLNPLCLFVENDQDLTDLVNMLNLRYHFILSFKAFNEFVQTGIFPNENVYAKITNHFLPLLAPNGVFILSDVTSKSDNSRKFYPELMNEGINDLVREYIRFHPCIPVMYKSIIPIACFYNEERCEGCYMQDIFTVTHSHKKMDKTKIAYRVICNADFAFSIMTDIKQYNCRAVSWFADKFAPYR</sequence>
<dbReference type="Gene3D" id="3.40.50.150">
    <property type="entry name" value="Vaccinia Virus protein VP39"/>
    <property type="match status" value="1"/>
</dbReference>
<gene>
    <name evidence="1" type="ORF">CE91St7_28310</name>
</gene>
<organism evidence="1 2">
    <name type="scientific">Phocaeicola dorei</name>
    <dbReference type="NCBI Taxonomy" id="357276"/>
    <lineage>
        <taxon>Bacteria</taxon>
        <taxon>Pseudomonadati</taxon>
        <taxon>Bacteroidota</taxon>
        <taxon>Bacteroidia</taxon>
        <taxon>Bacteroidales</taxon>
        <taxon>Bacteroidaceae</taxon>
        <taxon>Phocaeicola</taxon>
    </lineage>
</organism>
<name>A0AA37KKR8_9BACT</name>
<dbReference type="EMBL" id="BQOB01000001">
    <property type="protein sequence ID" value="GKH81947.1"/>
    <property type="molecule type" value="Genomic_DNA"/>
</dbReference>
<proteinExistence type="predicted"/>
<accession>A0AA37KKR8</accession>
<dbReference type="Proteomes" id="UP001055104">
    <property type="component" value="Unassembled WGS sequence"/>
</dbReference>
<evidence type="ECO:0000313" key="1">
    <source>
        <dbReference type="EMBL" id="GKH81947.1"/>
    </source>
</evidence>
<evidence type="ECO:0008006" key="3">
    <source>
        <dbReference type="Google" id="ProtNLM"/>
    </source>
</evidence>
<protein>
    <recommendedName>
        <fullName evidence="3">Methyltransferase domain-containing protein</fullName>
    </recommendedName>
</protein>
<dbReference type="InterPro" id="IPR029063">
    <property type="entry name" value="SAM-dependent_MTases_sf"/>
</dbReference>
<reference evidence="1" key="1">
    <citation type="submission" date="2022-01" db="EMBL/GenBank/DDBJ databases">
        <title>Novel bile acid biosynthetic pathways are enriched in the microbiome of centenarians.</title>
        <authorList>
            <person name="Sato Y."/>
            <person name="Atarashi K."/>
            <person name="Plichta R.D."/>
            <person name="Arai Y."/>
            <person name="Sasajima S."/>
            <person name="Kearney M.S."/>
            <person name="Suda W."/>
            <person name="Takeshita K."/>
            <person name="Sasaki T."/>
            <person name="Okamoto S."/>
            <person name="Skelly N.A."/>
            <person name="Okamura Y."/>
            <person name="Vlamakis H."/>
            <person name="Li Y."/>
            <person name="Tanoue T."/>
            <person name="Takei H."/>
            <person name="Nittono H."/>
            <person name="Narushima S."/>
            <person name="Irie J."/>
            <person name="Itoh H."/>
            <person name="Moriya K."/>
            <person name="Sugiura Y."/>
            <person name="Suematsu M."/>
            <person name="Moritoki N."/>
            <person name="Shibata S."/>
            <person name="Littman R.D."/>
            <person name="Fischbach A.M."/>
            <person name="Uwamino Y."/>
            <person name="Inoue T."/>
            <person name="Honda A."/>
            <person name="Hattori M."/>
            <person name="Murai T."/>
            <person name="Xavier J.R."/>
            <person name="Hirose N."/>
            <person name="Honda K."/>
        </authorList>
    </citation>
    <scope>NUCLEOTIDE SEQUENCE</scope>
    <source>
        <strain evidence="1">CE91-St7</strain>
    </source>
</reference>
<comment type="caution">
    <text evidence="1">The sequence shown here is derived from an EMBL/GenBank/DDBJ whole genome shotgun (WGS) entry which is preliminary data.</text>
</comment>
<dbReference type="SUPFAM" id="SSF53335">
    <property type="entry name" value="S-adenosyl-L-methionine-dependent methyltransferases"/>
    <property type="match status" value="1"/>
</dbReference>